<evidence type="ECO:0000256" key="5">
    <source>
        <dbReference type="PROSITE-ProRule" id="PRU00076"/>
    </source>
</evidence>
<dbReference type="InterPro" id="IPR000742">
    <property type="entry name" value="EGF"/>
</dbReference>
<dbReference type="PROSITE" id="PS00010">
    <property type="entry name" value="ASX_HYDROXYL"/>
    <property type="match status" value="1"/>
</dbReference>
<dbReference type="Pfam" id="PF07645">
    <property type="entry name" value="EGF_CA"/>
    <property type="match status" value="1"/>
</dbReference>
<dbReference type="InterPro" id="IPR018097">
    <property type="entry name" value="EGF_Ca-bd_CS"/>
</dbReference>
<evidence type="ECO:0000313" key="9">
    <source>
        <dbReference type="EMBL" id="CAL1533949.1"/>
    </source>
</evidence>
<dbReference type="InterPro" id="IPR000082">
    <property type="entry name" value="SEA_dom"/>
</dbReference>
<keyword evidence="1 5" id="KW-0245">EGF-like domain</keyword>
<evidence type="ECO:0000256" key="4">
    <source>
        <dbReference type="ARBA" id="ARBA00023157"/>
    </source>
</evidence>
<evidence type="ECO:0008006" key="11">
    <source>
        <dbReference type="Google" id="ProtNLM"/>
    </source>
</evidence>
<dbReference type="SUPFAM" id="SSF82671">
    <property type="entry name" value="SEA domain"/>
    <property type="match status" value="1"/>
</dbReference>
<evidence type="ECO:0000256" key="1">
    <source>
        <dbReference type="ARBA" id="ARBA00022536"/>
    </source>
</evidence>
<sequence>DNLNDSICVQFADGHGECKCDFRFARRLNESTCLPVQTYELTLHLTEEARTYDYFPLEYNPFYNDPKSPEFIQFAERVSQTGLEPLFFPSALGSRYVSSNVTEIVNLDSSGQSVSLGVKVTALIHLTAFYLNATGSKDIYSVIKNELESNDRVLGKSGLKIQSISKDSFTVTDYDECALKERNDCSQFANCLNTVGSFMCICKPRYEDVSAKSNLRPGRDCQIPNTDTTVVYSELCSSDDCKTKWEYVALALTVFLLIVMSFITYEIIQRKQDFSARKLYEKFGTTKIRKLRQASMKRIQESKRKRRE</sequence>
<dbReference type="PROSITE" id="PS50024">
    <property type="entry name" value="SEA"/>
    <property type="match status" value="1"/>
</dbReference>
<evidence type="ECO:0000256" key="6">
    <source>
        <dbReference type="SAM" id="Phobius"/>
    </source>
</evidence>
<accession>A0AAV2HMZ7</accession>
<keyword evidence="3" id="KW-0677">Repeat</keyword>
<dbReference type="EMBL" id="CAXITT010000156">
    <property type="protein sequence ID" value="CAL1533949.1"/>
    <property type="molecule type" value="Genomic_DNA"/>
</dbReference>
<dbReference type="SMART" id="SM00179">
    <property type="entry name" value="EGF_CA"/>
    <property type="match status" value="1"/>
</dbReference>
<dbReference type="SUPFAM" id="SSF57196">
    <property type="entry name" value="EGF/Laminin"/>
    <property type="match status" value="1"/>
</dbReference>
<dbReference type="InterPro" id="IPR001881">
    <property type="entry name" value="EGF-like_Ca-bd_dom"/>
</dbReference>
<dbReference type="GO" id="GO:0005509">
    <property type="term" value="F:calcium ion binding"/>
    <property type="evidence" value="ECO:0007669"/>
    <property type="project" value="InterPro"/>
</dbReference>
<feature type="non-terminal residue" evidence="9">
    <location>
        <position position="308"/>
    </location>
</feature>
<dbReference type="AlphaFoldDB" id="A0AAV2HMZ7"/>
<evidence type="ECO:0000256" key="3">
    <source>
        <dbReference type="ARBA" id="ARBA00022737"/>
    </source>
</evidence>
<keyword evidence="10" id="KW-1185">Reference proteome</keyword>
<comment type="caution">
    <text evidence="9">The sequence shown here is derived from an EMBL/GenBank/DDBJ whole genome shotgun (WGS) entry which is preliminary data.</text>
</comment>
<dbReference type="Proteomes" id="UP001497497">
    <property type="component" value="Unassembled WGS sequence"/>
</dbReference>
<dbReference type="InterPro" id="IPR049883">
    <property type="entry name" value="NOTCH1_EGF-like"/>
</dbReference>
<feature type="domain" description="SEA" evidence="7">
    <location>
        <begin position="35"/>
        <end position="176"/>
    </location>
</feature>
<dbReference type="Pfam" id="PF01390">
    <property type="entry name" value="SEA"/>
    <property type="match status" value="1"/>
</dbReference>
<name>A0AAV2HMZ7_LYMST</name>
<dbReference type="CDD" id="cd00054">
    <property type="entry name" value="EGF_CA"/>
    <property type="match status" value="1"/>
</dbReference>
<keyword evidence="4" id="KW-1015">Disulfide bond</keyword>
<evidence type="ECO:0000259" key="8">
    <source>
        <dbReference type="PROSITE" id="PS50026"/>
    </source>
</evidence>
<dbReference type="InterPro" id="IPR000152">
    <property type="entry name" value="EGF-type_Asp/Asn_hydroxyl_site"/>
</dbReference>
<evidence type="ECO:0000256" key="2">
    <source>
        <dbReference type="ARBA" id="ARBA00022729"/>
    </source>
</evidence>
<protein>
    <recommendedName>
        <fullName evidence="11">EGF-like domain-containing protein</fullName>
    </recommendedName>
</protein>
<feature type="non-terminal residue" evidence="9">
    <location>
        <position position="1"/>
    </location>
</feature>
<dbReference type="InterPro" id="IPR036364">
    <property type="entry name" value="SEA_dom_sf"/>
</dbReference>
<keyword evidence="6" id="KW-0472">Membrane</keyword>
<dbReference type="Gene3D" id="2.10.25.10">
    <property type="entry name" value="Laminin"/>
    <property type="match status" value="1"/>
</dbReference>
<evidence type="ECO:0000313" key="10">
    <source>
        <dbReference type="Proteomes" id="UP001497497"/>
    </source>
</evidence>
<keyword evidence="2" id="KW-0732">Signal</keyword>
<comment type="caution">
    <text evidence="5">Lacks conserved residue(s) required for the propagation of feature annotation.</text>
</comment>
<feature type="domain" description="EGF-like" evidence="8">
    <location>
        <begin position="173"/>
        <end position="212"/>
    </location>
</feature>
<dbReference type="PROSITE" id="PS01187">
    <property type="entry name" value="EGF_CA"/>
    <property type="match status" value="1"/>
</dbReference>
<reference evidence="9 10" key="1">
    <citation type="submission" date="2024-04" db="EMBL/GenBank/DDBJ databases">
        <authorList>
            <consortium name="Genoscope - CEA"/>
            <person name="William W."/>
        </authorList>
    </citation>
    <scope>NUCLEOTIDE SEQUENCE [LARGE SCALE GENOMIC DNA]</scope>
</reference>
<evidence type="ECO:0000259" key="7">
    <source>
        <dbReference type="PROSITE" id="PS50024"/>
    </source>
</evidence>
<keyword evidence="6" id="KW-0812">Transmembrane</keyword>
<dbReference type="PROSITE" id="PS50026">
    <property type="entry name" value="EGF_3"/>
    <property type="match status" value="1"/>
</dbReference>
<dbReference type="Gene3D" id="3.30.70.960">
    <property type="entry name" value="SEA domain"/>
    <property type="match status" value="1"/>
</dbReference>
<proteinExistence type="predicted"/>
<dbReference type="FunFam" id="2.10.25.10:FF:000038">
    <property type="entry name" value="Fibrillin 2"/>
    <property type="match status" value="1"/>
</dbReference>
<keyword evidence="6" id="KW-1133">Transmembrane helix</keyword>
<feature type="transmembrane region" description="Helical" evidence="6">
    <location>
        <begin position="247"/>
        <end position="268"/>
    </location>
</feature>
<gene>
    <name evidence="9" type="ORF">GSLYS_00007909001</name>
</gene>
<organism evidence="9 10">
    <name type="scientific">Lymnaea stagnalis</name>
    <name type="common">Great pond snail</name>
    <name type="synonym">Helix stagnalis</name>
    <dbReference type="NCBI Taxonomy" id="6523"/>
    <lineage>
        <taxon>Eukaryota</taxon>
        <taxon>Metazoa</taxon>
        <taxon>Spiralia</taxon>
        <taxon>Lophotrochozoa</taxon>
        <taxon>Mollusca</taxon>
        <taxon>Gastropoda</taxon>
        <taxon>Heterobranchia</taxon>
        <taxon>Euthyneura</taxon>
        <taxon>Panpulmonata</taxon>
        <taxon>Hygrophila</taxon>
        <taxon>Lymnaeoidea</taxon>
        <taxon>Lymnaeidae</taxon>
        <taxon>Lymnaea</taxon>
    </lineage>
</organism>